<dbReference type="Gene3D" id="1.20.58.2150">
    <property type="match status" value="1"/>
</dbReference>
<accession>K1TXR8</accession>
<gene>
    <name evidence="1" type="ORF">LEA_11047</name>
</gene>
<comment type="caution">
    <text evidence="1">The sequence shown here is derived from an EMBL/GenBank/DDBJ whole genome shotgun (WGS) entry which is preliminary data.</text>
</comment>
<dbReference type="EMBL" id="AJWY01007431">
    <property type="protein sequence ID" value="EKC64011.1"/>
    <property type="molecule type" value="Genomic_DNA"/>
</dbReference>
<name>K1TXR8_9ZZZZ</name>
<evidence type="ECO:0000313" key="1">
    <source>
        <dbReference type="EMBL" id="EKC64011.1"/>
    </source>
</evidence>
<dbReference type="PANTHER" id="PTHR37842:SF2">
    <property type="entry name" value="GYLCOSYL HYDROLASE 115 C-TERMINAL DOMAIN-CONTAINING PROTEIN"/>
    <property type="match status" value="1"/>
</dbReference>
<feature type="non-terminal residue" evidence="1">
    <location>
        <position position="178"/>
    </location>
</feature>
<sequence length="178" mass="20470">MGENTYHPTHYGEAEEVLQISEHILTECDALKTACPQEDLSAFISLIYFPACGTANLMKMWILTGRNHLYAKQNRVAANRLADEVQACIEADEALVNEYHTVDGGKYYGFGLSEHIGFVYWNDEDNKLPIRMYITPANRPRMIVSRVEDTEYATGFWWNGHKPQVWQDFCGRMSARLR</sequence>
<reference evidence="1" key="1">
    <citation type="journal article" date="2013" name="Environ. Microbiol.">
        <title>Microbiota from the distal guts of lean and obese adolescents exhibit partial functional redundancy besides clear differences in community structure.</title>
        <authorList>
            <person name="Ferrer M."/>
            <person name="Ruiz A."/>
            <person name="Lanza F."/>
            <person name="Haange S.B."/>
            <person name="Oberbach A."/>
            <person name="Till H."/>
            <person name="Bargiela R."/>
            <person name="Campoy C."/>
            <person name="Segura M.T."/>
            <person name="Richter M."/>
            <person name="von Bergen M."/>
            <person name="Seifert J."/>
            <person name="Suarez A."/>
        </authorList>
    </citation>
    <scope>NUCLEOTIDE SEQUENCE</scope>
</reference>
<organism evidence="1">
    <name type="scientific">human gut metagenome</name>
    <dbReference type="NCBI Taxonomy" id="408170"/>
    <lineage>
        <taxon>unclassified sequences</taxon>
        <taxon>metagenomes</taxon>
        <taxon>organismal metagenomes</taxon>
    </lineage>
</organism>
<dbReference type="PANTHER" id="PTHR37842">
    <property type="match status" value="1"/>
</dbReference>
<protein>
    <submittedName>
        <fullName evidence="1">Uncharacterized protein</fullName>
    </submittedName>
</protein>
<proteinExistence type="predicted"/>
<dbReference type="AlphaFoldDB" id="K1TXR8"/>